<dbReference type="Pfam" id="PF00286">
    <property type="entry name" value="Flexi_CP"/>
    <property type="match status" value="1"/>
</dbReference>
<dbReference type="GO" id="GO:0019029">
    <property type="term" value="C:helical viral capsid"/>
    <property type="evidence" value="ECO:0007669"/>
    <property type="project" value="UniProtKB-KW"/>
</dbReference>
<reference evidence="8" key="1">
    <citation type="submission" date="2017-09" db="EMBL/GenBank/DDBJ databases">
        <title>Characterization of a not so new potexvirus isolated from babaco (Vasconcellea x heilbornii) in Ecuador.</title>
        <authorList>
            <person name="Alvarez-Quinto R.A."/>
            <person name="Cornejo J.F."/>
            <person name="Quito-Avila D.F."/>
        </authorList>
    </citation>
    <scope>NUCLEOTIDE SEQUENCE [LARGE SCALE GENOMIC DNA]</scope>
    <source>
        <strain evidence="8">Tandapi</strain>
    </source>
</reference>
<dbReference type="RefSeq" id="YP_009448191.1">
    <property type="nucleotide sequence ID" value="NC_036587.1"/>
</dbReference>
<keyword evidence="3" id="KW-1139">Helical capsid protein</keyword>
<keyword evidence="9" id="KW-1185">Reference proteome</keyword>
<evidence type="ECO:0000256" key="4">
    <source>
        <dbReference type="ARBA" id="ARBA00022561"/>
    </source>
</evidence>
<evidence type="ECO:0000256" key="3">
    <source>
        <dbReference type="ARBA" id="ARBA00022497"/>
    </source>
</evidence>
<dbReference type="OrthoDB" id="15901at10239"/>
<sequence>MSGKSESSNTGNSPFPNLTKETMASFNFKPSSNLLPSEEELKIISTLLVAAKIPNASTTIVAMDLVNFCYDNGSSVYTVISGESSITGITLAQIASIVKASGTSLRKFCRFFAPVIWNLRTDKVPPANWESAGYKPTEKFAAFDFFDGVENPAAMQPPGGLIRSPNQAERIANQTNKQVNLFQTAAQGNNLASNSAFITKGQISTSTPSIQFLPSPE</sequence>
<organism evidence="8">
    <name type="scientific">Babaco mosaic virus</name>
    <dbReference type="NCBI Taxonomy" id="2060511"/>
    <lineage>
        <taxon>Viruses</taxon>
        <taxon>Riboviria</taxon>
        <taxon>Orthornavirae</taxon>
        <taxon>Kitrinoviricota</taxon>
        <taxon>Alsuviricetes</taxon>
        <taxon>Tymovirales</taxon>
        <taxon>Alphaflexiviridae</taxon>
        <taxon>Potexvirus</taxon>
        <taxon>Potexvirus babaci</taxon>
    </lineage>
</organism>
<evidence type="ECO:0000313" key="8">
    <source>
        <dbReference type="EMBL" id="AUG45972.1"/>
    </source>
</evidence>
<evidence type="ECO:0000259" key="7">
    <source>
        <dbReference type="PROSITE" id="PS00418"/>
    </source>
</evidence>
<proteinExistence type="predicted"/>
<evidence type="ECO:0000256" key="5">
    <source>
        <dbReference type="ARBA" id="ARBA00022844"/>
    </source>
</evidence>
<accession>A0A2H4ZU36</accession>
<dbReference type="GO" id="GO:1990904">
    <property type="term" value="C:ribonucleoprotein complex"/>
    <property type="evidence" value="ECO:0007669"/>
    <property type="project" value="UniProtKB-KW"/>
</dbReference>
<evidence type="ECO:0000256" key="2">
    <source>
        <dbReference type="ARBA" id="ARBA00004328"/>
    </source>
</evidence>
<dbReference type="EMBL" id="MF978248">
    <property type="protein sequence ID" value="AUG45972.1"/>
    <property type="molecule type" value="Genomic_RNA"/>
</dbReference>
<dbReference type="GeneID" id="35381628"/>
<dbReference type="Proteomes" id="UP000235595">
    <property type="component" value="Segment"/>
</dbReference>
<dbReference type="InterPro" id="IPR000052">
    <property type="entry name" value="Pltvir_coat"/>
</dbReference>
<comment type="function">
    <text evidence="1">Required for genome encapsidation. Forms ribonucleoprotein complexes along with TGB1 helicase and viral RNA.</text>
</comment>
<dbReference type="KEGG" id="vg:35381628"/>
<dbReference type="GO" id="GO:0005198">
    <property type="term" value="F:structural molecule activity"/>
    <property type="evidence" value="ECO:0007669"/>
    <property type="project" value="InterPro"/>
</dbReference>
<protein>
    <submittedName>
        <fullName evidence="8">CP</fullName>
    </submittedName>
</protein>
<dbReference type="PROSITE" id="PS00418">
    <property type="entry name" value="POTEX_CARLAVIRUS_COAT"/>
    <property type="match status" value="1"/>
</dbReference>
<evidence type="ECO:0000256" key="1">
    <source>
        <dbReference type="ARBA" id="ARBA00004032"/>
    </source>
</evidence>
<keyword evidence="6" id="KW-0687">Ribonucleoprotein</keyword>
<keyword evidence="4" id="KW-0167">Capsid protein</keyword>
<feature type="domain" description="Potexviruses and carlaviruses coat protein" evidence="7">
    <location>
        <begin position="139"/>
        <end position="154"/>
    </location>
</feature>
<dbReference type="PRINTS" id="PR00232">
    <property type="entry name" value="POTXCARLCOAT"/>
</dbReference>
<name>A0A2H4ZU36_9VIRU</name>
<evidence type="ECO:0000313" key="9">
    <source>
        <dbReference type="Proteomes" id="UP000235595"/>
    </source>
</evidence>
<comment type="subcellular location">
    <subcellularLocation>
        <location evidence="2">Virion</location>
    </subcellularLocation>
</comment>
<keyword evidence="5" id="KW-0946">Virion</keyword>
<evidence type="ECO:0000256" key="6">
    <source>
        <dbReference type="ARBA" id="ARBA00023274"/>
    </source>
</evidence>